<protein>
    <submittedName>
        <fullName evidence="4">Tetratricopeptide repeat protein</fullName>
    </submittedName>
</protein>
<evidence type="ECO:0000256" key="2">
    <source>
        <dbReference type="ARBA" id="ARBA00022803"/>
    </source>
</evidence>
<evidence type="ECO:0000256" key="3">
    <source>
        <dbReference type="PROSITE-ProRule" id="PRU00339"/>
    </source>
</evidence>
<dbReference type="Proteomes" id="UP000623215">
    <property type="component" value="Unassembled WGS sequence"/>
</dbReference>
<keyword evidence="2 3" id="KW-0802">TPR repeat</keyword>
<sequence>MVNIIKENLCFIILAIIFILYIANSQEKNNQDSEDPSLEEWLEKGDIFYDQGRYGNAIKCYNKALELDPENVDAWVGKGYALNMLGRYLEAL</sequence>
<proteinExistence type="predicted"/>
<dbReference type="Pfam" id="PF13414">
    <property type="entry name" value="TPR_11"/>
    <property type="match status" value="1"/>
</dbReference>
<dbReference type="SUPFAM" id="SSF48452">
    <property type="entry name" value="TPR-like"/>
    <property type="match status" value="1"/>
</dbReference>
<evidence type="ECO:0000313" key="5">
    <source>
        <dbReference type="Proteomes" id="UP000623215"/>
    </source>
</evidence>
<organism evidence="4 5">
    <name type="scientific">Methanothermococcus okinawensis</name>
    <dbReference type="NCBI Taxonomy" id="155863"/>
    <lineage>
        <taxon>Archaea</taxon>
        <taxon>Methanobacteriati</taxon>
        <taxon>Methanobacteriota</taxon>
        <taxon>Methanomada group</taxon>
        <taxon>Methanococci</taxon>
        <taxon>Methanococcales</taxon>
        <taxon>Methanococcaceae</taxon>
        <taxon>Methanothermococcus</taxon>
    </lineage>
</organism>
<name>A0A833EBC6_9EURY</name>
<dbReference type="PROSITE" id="PS50005">
    <property type="entry name" value="TPR"/>
    <property type="match status" value="1"/>
</dbReference>
<dbReference type="InterPro" id="IPR019734">
    <property type="entry name" value="TPR_rpt"/>
</dbReference>
<keyword evidence="1" id="KW-0677">Repeat</keyword>
<feature type="non-terminal residue" evidence="4">
    <location>
        <position position="92"/>
    </location>
</feature>
<dbReference type="AlphaFoldDB" id="A0A833EBC6"/>
<accession>A0A833EBC6</accession>
<dbReference type="PANTHER" id="PTHR44943">
    <property type="entry name" value="CELLULOSE SYNTHASE OPERON PROTEIN C"/>
    <property type="match status" value="1"/>
</dbReference>
<evidence type="ECO:0000256" key="1">
    <source>
        <dbReference type="ARBA" id="ARBA00022737"/>
    </source>
</evidence>
<dbReference type="PROSITE" id="PS50293">
    <property type="entry name" value="TPR_REGION"/>
    <property type="match status" value="1"/>
</dbReference>
<dbReference type="PANTHER" id="PTHR44943:SF8">
    <property type="entry name" value="TPR REPEAT-CONTAINING PROTEIN MJ0263"/>
    <property type="match status" value="1"/>
</dbReference>
<feature type="repeat" description="TPR" evidence="3">
    <location>
        <begin position="38"/>
        <end position="71"/>
    </location>
</feature>
<evidence type="ECO:0000313" key="4">
    <source>
        <dbReference type="EMBL" id="HIQ32780.1"/>
    </source>
</evidence>
<reference evidence="4" key="1">
    <citation type="journal article" date="2020" name="ISME J.">
        <title>Gammaproteobacteria mediating utilization of methyl-, sulfur- and petroleum organic compounds in deep ocean hydrothermal plumes.</title>
        <authorList>
            <person name="Zhou Z."/>
            <person name="Liu Y."/>
            <person name="Pan J."/>
            <person name="Cron B.R."/>
            <person name="Toner B.M."/>
            <person name="Anantharaman K."/>
            <person name="Breier J.A."/>
            <person name="Dick G.J."/>
            <person name="Li M."/>
        </authorList>
    </citation>
    <scope>NUCLEOTIDE SEQUENCE</scope>
    <source>
        <strain evidence="4">SZUA-1534</strain>
    </source>
</reference>
<dbReference type="SMART" id="SM00028">
    <property type="entry name" value="TPR"/>
    <property type="match status" value="1"/>
</dbReference>
<comment type="caution">
    <text evidence="4">The sequence shown here is derived from an EMBL/GenBank/DDBJ whole genome shotgun (WGS) entry which is preliminary data.</text>
</comment>
<dbReference type="EMBL" id="DQVW01000091">
    <property type="protein sequence ID" value="HIQ32780.1"/>
    <property type="molecule type" value="Genomic_DNA"/>
</dbReference>
<dbReference type="Gene3D" id="1.25.40.10">
    <property type="entry name" value="Tetratricopeptide repeat domain"/>
    <property type="match status" value="1"/>
</dbReference>
<dbReference type="InterPro" id="IPR011990">
    <property type="entry name" value="TPR-like_helical_dom_sf"/>
</dbReference>
<dbReference type="InterPro" id="IPR051685">
    <property type="entry name" value="Ycf3/AcsC/BcsC/TPR_MFPF"/>
</dbReference>
<gene>
    <name evidence="4" type="ORF">EYH55_04805</name>
</gene>